<protein>
    <submittedName>
        <fullName evidence="2">Uncharacterized protein</fullName>
    </submittedName>
</protein>
<sequence>MDHDAIAASIRDRFRTMPVGAVPPIRPDAQAPIDYDVRPTAAGILPLPDDIEDLQELVELAEKYAAVVERGASLAVWTDFQGTSAKTDSPWDLALASMTPDERQWFEYWRGGEKRVPLEWDKVRADGRGEKDRSETIQKRVQAMQMAWGEPRLNASNWHGLRKMAPELIPIVTAYDKYIAAHNGIKGGTKVLSALEMQEYQTITKIRATVDEKIQKKLAEINRLTRRYDVCKKTLQAREHPLKDKLVKRETPREDLINKARRLRGQATIDASMNKSDVPRGQKRRPRREVDEEELDRLAAGRIKEPKRARTDQAEEEQRMGEE</sequence>
<name>A0A5B8GQ19_9VIRU</name>
<dbReference type="EMBL" id="MK492914">
    <property type="protein sequence ID" value="QDW81300.1"/>
    <property type="molecule type" value="Genomic_RNA"/>
</dbReference>
<reference evidence="2" key="1">
    <citation type="journal article" date="2019" name="Front. Cell. Infect. Microbiol.">
        <title>Extreme Diversity of Mycoviruses Present in Isolates of Rhizoctonia solani AG2-2 LP From Zoysia japonica From Brazil.</title>
        <authorList>
            <person name="Picarelli M.A.S.C."/>
            <person name="Forgia M."/>
            <person name="Rivas E.B."/>
            <person name="Nerva L."/>
            <person name="Chiapello M."/>
            <person name="Turina M."/>
            <person name="Colariccio A."/>
        </authorList>
    </citation>
    <scope>NUCLEOTIDE SEQUENCE</scope>
    <source>
        <strain evidence="2">BR1</strain>
    </source>
</reference>
<feature type="compositionally biased region" description="Basic and acidic residues" evidence="1">
    <location>
        <begin position="296"/>
        <end position="323"/>
    </location>
</feature>
<evidence type="ECO:0000256" key="1">
    <source>
        <dbReference type="SAM" id="MobiDB-lite"/>
    </source>
</evidence>
<proteinExistence type="predicted"/>
<feature type="region of interest" description="Disordered" evidence="1">
    <location>
        <begin position="266"/>
        <end position="323"/>
    </location>
</feature>
<accession>A0A5B8GQ19</accession>
<evidence type="ECO:0000313" key="2">
    <source>
        <dbReference type="EMBL" id="QDW81300.1"/>
    </source>
</evidence>
<organism evidence="2">
    <name type="scientific">Rhizoctonia solani bipartite-like virus 1</name>
    <dbReference type="NCBI Taxonomy" id="2599895"/>
    <lineage>
        <taxon>Viruses</taxon>
        <taxon>Riboviria</taxon>
    </lineage>
</organism>